<reference evidence="2" key="1">
    <citation type="journal article" date="2023" name="Science">
        <title>Genome structures resolve the early diversification of teleost fishes.</title>
        <authorList>
            <person name="Parey E."/>
            <person name="Louis A."/>
            <person name="Montfort J."/>
            <person name="Bouchez O."/>
            <person name="Roques C."/>
            <person name="Iampietro C."/>
            <person name="Lluch J."/>
            <person name="Castinel A."/>
            <person name="Donnadieu C."/>
            <person name="Desvignes T."/>
            <person name="Floi Bucao C."/>
            <person name="Jouanno E."/>
            <person name="Wen M."/>
            <person name="Mejri S."/>
            <person name="Dirks R."/>
            <person name="Jansen H."/>
            <person name="Henkel C."/>
            <person name="Chen W.J."/>
            <person name="Zahm M."/>
            <person name="Cabau C."/>
            <person name="Klopp C."/>
            <person name="Thompson A.W."/>
            <person name="Robinson-Rechavi M."/>
            <person name="Braasch I."/>
            <person name="Lecointre G."/>
            <person name="Bobe J."/>
            <person name="Postlethwait J.H."/>
            <person name="Berthelot C."/>
            <person name="Roest Crollius H."/>
            <person name="Guiguen Y."/>
        </authorList>
    </citation>
    <scope>NUCLEOTIDE SEQUENCE</scope>
    <source>
        <strain evidence="2">Concon-B</strain>
    </source>
</reference>
<dbReference type="Proteomes" id="UP001152803">
    <property type="component" value="Unassembled WGS sequence"/>
</dbReference>
<accession>A0A9Q1DD52</accession>
<evidence type="ECO:0000313" key="2">
    <source>
        <dbReference type="EMBL" id="KAJ8267496.1"/>
    </source>
</evidence>
<dbReference type="AlphaFoldDB" id="A0A9Q1DD52"/>
<protein>
    <submittedName>
        <fullName evidence="2">Uncharacterized protein</fullName>
    </submittedName>
</protein>
<dbReference type="EMBL" id="JAFJMO010000009">
    <property type="protein sequence ID" value="KAJ8267496.1"/>
    <property type="molecule type" value="Genomic_DNA"/>
</dbReference>
<feature type="region of interest" description="Disordered" evidence="1">
    <location>
        <begin position="26"/>
        <end position="177"/>
    </location>
</feature>
<dbReference type="OrthoDB" id="8960157at2759"/>
<comment type="caution">
    <text evidence="2">The sequence shown here is derived from an EMBL/GenBank/DDBJ whole genome shotgun (WGS) entry which is preliminary data.</text>
</comment>
<organism evidence="2 3">
    <name type="scientific">Conger conger</name>
    <name type="common">Conger eel</name>
    <name type="synonym">Muraena conger</name>
    <dbReference type="NCBI Taxonomy" id="82655"/>
    <lineage>
        <taxon>Eukaryota</taxon>
        <taxon>Metazoa</taxon>
        <taxon>Chordata</taxon>
        <taxon>Craniata</taxon>
        <taxon>Vertebrata</taxon>
        <taxon>Euteleostomi</taxon>
        <taxon>Actinopterygii</taxon>
        <taxon>Neopterygii</taxon>
        <taxon>Teleostei</taxon>
        <taxon>Anguilliformes</taxon>
        <taxon>Congridae</taxon>
        <taxon>Conger</taxon>
    </lineage>
</organism>
<feature type="compositionally biased region" description="Basic and acidic residues" evidence="1">
    <location>
        <begin position="99"/>
        <end position="111"/>
    </location>
</feature>
<proteinExistence type="predicted"/>
<name>A0A9Q1DD52_CONCO</name>
<sequence>MSVRRVTIVALRTSRFEENRNEVYLEAGNRSGRRRRQEEEVVQEQEVKGRRRDGVGLQGGRREPGEESRRAGDEPVLAQDRLLRGGQAPAEAEEEEEDRPQYDRRAHELHAPHAHRHRGDDGGAAFVWAGPGTDEVKGSQRQRPTEPVIAGSRTGPWSLSPPILPLARPDSTRPTAE</sequence>
<keyword evidence="3" id="KW-1185">Reference proteome</keyword>
<evidence type="ECO:0000313" key="3">
    <source>
        <dbReference type="Proteomes" id="UP001152803"/>
    </source>
</evidence>
<gene>
    <name evidence="2" type="ORF">COCON_G00126680</name>
</gene>
<feature type="compositionally biased region" description="Basic and acidic residues" evidence="1">
    <location>
        <begin position="45"/>
        <end position="73"/>
    </location>
</feature>
<evidence type="ECO:0000256" key="1">
    <source>
        <dbReference type="SAM" id="MobiDB-lite"/>
    </source>
</evidence>